<evidence type="ECO:0000256" key="3">
    <source>
        <dbReference type="ARBA" id="ARBA00022692"/>
    </source>
</evidence>
<dbReference type="PANTHER" id="PTHR45649:SF26">
    <property type="entry name" value="OS04G0435100 PROTEIN"/>
    <property type="match status" value="1"/>
</dbReference>
<dbReference type="InterPro" id="IPR002293">
    <property type="entry name" value="AA/rel_permease1"/>
</dbReference>
<evidence type="ECO:0000313" key="8">
    <source>
        <dbReference type="Proteomes" id="UP000054498"/>
    </source>
</evidence>
<dbReference type="AlphaFoldDB" id="A0A0D2M546"/>
<comment type="subcellular location">
    <subcellularLocation>
        <location evidence="1">Membrane</location>
        <topology evidence="1">Multi-pass membrane protein</topology>
    </subcellularLocation>
</comment>
<dbReference type="Proteomes" id="UP000054498">
    <property type="component" value="Unassembled WGS sequence"/>
</dbReference>
<keyword evidence="8" id="KW-1185">Reference proteome</keyword>
<protein>
    <submittedName>
        <fullName evidence="7">Uncharacterized protein</fullName>
    </submittedName>
</protein>
<proteinExistence type="predicted"/>
<dbReference type="GeneID" id="25728839"/>
<accession>A0A0D2M546</accession>
<evidence type="ECO:0000256" key="2">
    <source>
        <dbReference type="ARBA" id="ARBA00022448"/>
    </source>
</evidence>
<dbReference type="EMBL" id="KK103022">
    <property type="protein sequence ID" value="KIY96396.1"/>
    <property type="molecule type" value="Genomic_DNA"/>
</dbReference>
<feature type="transmembrane region" description="Helical" evidence="6">
    <location>
        <begin position="188"/>
        <end position="206"/>
    </location>
</feature>
<dbReference type="OrthoDB" id="3257095at2759"/>
<organism evidence="7 8">
    <name type="scientific">Monoraphidium neglectum</name>
    <dbReference type="NCBI Taxonomy" id="145388"/>
    <lineage>
        <taxon>Eukaryota</taxon>
        <taxon>Viridiplantae</taxon>
        <taxon>Chlorophyta</taxon>
        <taxon>core chlorophytes</taxon>
        <taxon>Chlorophyceae</taxon>
        <taxon>CS clade</taxon>
        <taxon>Sphaeropleales</taxon>
        <taxon>Selenastraceae</taxon>
        <taxon>Monoraphidium</taxon>
    </lineage>
</organism>
<reference evidence="7 8" key="1">
    <citation type="journal article" date="2013" name="BMC Genomics">
        <title>Reconstruction of the lipid metabolism for the microalga Monoraphidium neglectum from its genome sequence reveals characteristics suitable for biofuel production.</title>
        <authorList>
            <person name="Bogen C."/>
            <person name="Al-Dilaimi A."/>
            <person name="Albersmeier A."/>
            <person name="Wichmann J."/>
            <person name="Grundmann M."/>
            <person name="Rupp O."/>
            <person name="Lauersen K.J."/>
            <person name="Blifernez-Klassen O."/>
            <person name="Kalinowski J."/>
            <person name="Goesmann A."/>
            <person name="Mussgnug J.H."/>
            <person name="Kruse O."/>
        </authorList>
    </citation>
    <scope>NUCLEOTIDE SEQUENCE [LARGE SCALE GENOMIC DNA]</scope>
    <source>
        <strain evidence="7 8">SAG 48.87</strain>
    </source>
</reference>
<dbReference type="GO" id="GO:0016020">
    <property type="term" value="C:membrane"/>
    <property type="evidence" value="ECO:0007669"/>
    <property type="project" value="UniProtKB-SubCell"/>
</dbReference>
<evidence type="ECO:0000256" key="5">
    <source>
        <dbReference type="ARBA" id="ARBA00023136"/>
    </source>
</evidence>
<gene>
    <name evidence="7" type="ORF">MNEG_11564</name>
</gene>
<dbReference type="RefSeq" id="XP_013895416.1">
    <property type="nucleotide sequence ID" value="XM_014039962.1"/>
</dbReference>
<feature type="transmembrane region" description="Helical" evidence="6">
    <location>
        <begin position="126"/>
        <end position="152"/>
    </location>
</feature>
<sequence>MATGGANNGGVTFDTKQMLGIYGGTLALCGLLNSGPVKIIALINDSSVWWHVLGTALIVIALPCIAAVKQPASFAFTSFADNSEETGVYNPGYIFFLGLLMSQWTITGFDASAHMSEETTGAALAAPYGILSAVGASAVIGWAYIFALVFCIQDPSNLFNPDSATGGALPVFQIFWDVFQSKWGSGKASLVLAVFPLIAALYATPFA</sequence>
<keyword evidence="2" id="KW-0813">Transport</keyword>
<keyword evidence="3 6" id="KW-0812">Transmembrane</keyword>
<evidence type="ECO:0000256" key="1">
    <source>
        <dbReference type="ARBA" id="ARBA00004141"/>
    </source>
</evidence>
<evidence type="ECO:0000256" key="6">
    <source>
        <dbReference type="SAM" id="Phobius"/>
    </source>
</evidence>
<keyword evidence="4 6" id="KW-1133">Transmembrane helix</keyword>
<dbReference type="PANTHER" id="PTHR45649">
    <property type="entry name" value="AMINO-ACID PERMEASE BAT1"/>
    <property type="match status" value="1"/>
</dbReference>
<keyword evidence="5 6" id="KW-0472">Membrane</keyword>
<dbReference type="Gene3D" id="1.20.1740.10">
    <property type="entry name" value="Amino acid/polyamine transporter I"/>
    <property type="match status" value="1"/>
</dbReference>
<feature type="transmembrane region" description="Helical" evidence="6">
    <location>
        <begin position="21"/>
        <end position="43"/>
    </location>
</feature>
<evidence type="ECO:0000256" key="4">
    <source>
        <dbReference type="ARBA" id="ARBA00022989"/>
    </source>
</evidence>
<dbReference type="Pfam" id="PF13520">
    <property type="entry name" value="AA_permease_2"/>
    <property type="match status" value="1"/>
</dbReference>
<feature type="transmembrane region" description="Helical" evidence="6">
    <location>
        <begin position="88"/>
        <end position="106"/>
    </location>
</feature>
<dbReference type="GO" id="GO:0022857">
    <property type="term" value="F:transmembrane transporter activity"/>
    <property type="evidence" value="ECO:0007669"/>
    <property type="project" value="InterPro"/>
</dbReference>
<dbReference type="KEGG" id="mng:MNEG_11564"/>
<name>A0A0D2M546_9CHLO</name>
<feature type="transmembrane region" description="Helical" evidence="6">
    <location>
        <begin position="49"/>
        <end position="68"/>
    </location>
</feature>
<evidence type="ECO:0000313" key="7">
    <source>
        <dbReference type="EMBL" id="KIY96396.1"/>
    </source>
</evidence>